<sequence>MRRTGPWRLSPPLARAVKSSRAHVASAITIGIGGPFVGSGGGTLSTTGGSGGSGGVDTTAGDGSGSATGGNGGNGGAGD</sequence>
<accession>A0A1A6BC90</accession>
<dbReference type="EMBL" id="MAEM01000408">
    <property type="protein sequence ID" value="OBR99924.1"/>
    <property type="molecule type" value="Genomic_DNA"/>
</dbReference>
<feature type="region of interest" description="Disordered" evidence="1">
    <location>
        <begin position="35"/>
        <end position="79"/>
    </location>
</feature>
<organism evidence="2">
    <name type="scientific">Mycobacterium gordonae</name>
    <dbReference type="NCBI Taxonomy" id="1778"/>
    <lineage>
        <taxon>Bacteria</taxon>
        <taxon>Bacillati</taxon>
        <taxon>Actinomycetota</taxon>
        <taxon>Actinomycetes</taxon>
        <taxon>Mycobacteriales</taxon>
        <taxon>Mycobacteriaceae</taxon>
        <taxon>Mycobacterium</taxon>
    </lineage>
</organism>
<proteinExistence type="predicted"/>
<dbReference type="RefSeq" id="WP_065135733.1">
    <property type="nucleotide sequence ID" value="NZ_MAEM01000408.1"/>
</dbReference>
<evidence type="ECO:0000256" key="1">
    <source>
        <dbReference type="SAM" id="MobiDB-lite"/>
    </source>
</evidence>
<name>A0A1A6BC90_MYCGO</name>
<dbReference type="AlphaFoldDB" id="A0A1A6BC90"/>
<reference evidence="2" key="1">
    <citation type="submission" date="2016-06" db="EMBL/GenBank/DDBJ databases">
        <authorList>
            <person name="Kjaerup R.B."/>
            <person name="Dalgaard T.S."/>
            <person name="Juul-Madsen H.R."/>
        </authorList>
    </citation>
    <scope>NUCLEOTIDE SEQUENCE [LARGE SCALE GENOMIC DNA]</scope>
    <source>
        <strain evidence="2">1245752.6</strain>
    </source>
</reference>
<evidence type="ECO:0000313" key="2">
    <source>
        <dbReference type="EMBL" id="OBR99924.1"/>
    </source>
</evidence>
<dbReference type="Proteomes" id="UP000093757">
    <property type="component" value="Unassembled WGS sequence"/>
</dbReference>
<feature type="compositionally biased region" description="Gly residues" evidence="1">
    <location>
        <begin position="35"/>
        <end position="55"/>
    </location>
</feature>
<feature type="compositionally biased region" description="Gly residues" evidence="1">
    <location>
        <begin position="62"/>
        <end position="79"/>
    </location>
</feature>
<gene>
    <name evidence="2" type="ORF">A9W98_27870</name>
</gene>
<comment type="caution">
    <text evidence="2">The sequence shown here is derived from an EMBL/GenBank/DDBJ whole genome shotgun (WGS) entry which is preliminary data.</text>
</comment>
<protein>
    <submittedName>
        <fullName evidence="2">Uncharacterized protein</fullName>
    </submittedName>
</protein>